<protein>
    <submittedName>
        <fullName evidence="1">Uncharacterized protein</fullName>
    </submittedName>
</protein>
<dbReference type="Proteomes" id="UP000266861">
    <property type="component" value="Unassembled WGS sequence"/>
</dbReference>
<reference evidence="1 2" key="1">
    <citation type="submission" date="2018-08" db="EMBL/GenBank/DDBJ databases">
        <title>Genome and evolution of the arbuscular mycorrhizal fungus Diversispora epigaea (formerly Glomus versiforme) and its bacterial endosymbionts.</title>
        <authorList>
            <person name="Sun X."/>
            <person name="Fei Z."/>
            <person name="Harrison M."/>
        </authorList>
    </citation>
    <scope>NUCLEOTIDE SEQUENCE [LARGE SCALE GENOMIC DNA]</scope>
    <source>
        <strain evidence="1 2">IT104</strain>
    </source>
</reference>
<organism evidence="1 2">
    <name type="scientific">Diversispora epigaea</name>
    <dbReference type="NCBI Taxonomy" id="1348612"/>
    <lineage>
        <taxon>Eukaryota</taxon>
        <taxon>Fungi</taxon>
        <taxon>Fungi incertae sedis</taxon>
        <taxon>Mucoromycota</taxon>
        <taxon>Glomeromycotina</taxon>
        <taxon>Glomeromycetes</taxon>
        <taxon>Diversisporales</taxon>
        <taxon>Diversisporaceae</taxon>
        <taxon>Diversispora</taxon>
    </lineage>
</organism>
<evidence type="ECO:0000313" key="2">
    <source>
        <dbReference type="Proteomes" id="UP000266861"/>
    </source>
</evidence>
<dbReference type="AlphaFoldDB" id="A0A397IJP4"/>
<proteinExistence type="predicted"/>
<evidence type="ECO:0000313" key="1">
    <source>
        <dbReference type="EMBL" id="RHZ73253.1"/>
    </source>
</evidence>
<accession>A0A397IJP4</accession>
<name>A0A397IJP4_9GLOM</name>
<keyword evidence="2" id="KW-1185">Reference proteome</keyword>
<sequence length="113" mass="13299">MIIKCGLVLELVIPPPPPILKSENFSIVQSFSAVTDISYCYRRQFDCYCLKMMLYEDVKVPPEETKLSEANFVKFIDPEEIQIEIIKLLYDEIEQKVHEAKSEEHHKLYMIML</sequence>
<comment type="caution">
    <text evidence="1">The sequence shown here is derived from an EMBL/GenBank/DDBJ whole genome shotgun (WGS) entry which is preliminary data.</text>
</comment>
<gene>
    <name evidence="1" type="ORF">Glove_232g182</name>
</gene>
<dbReference type="EMBL" id="PQFF01000215">
    <property type="protein sequence ID" value="RHZ73253.1"/>
    <property type="molecule type" value="Genomic_DNA"/>
</dbReference>